<evidence type="ECO:0000313" key="2">
    <source>
        <dbReference type="EMBL" id="CAK0879896.1"/>
    </source>
</evidence>
<feature type="region of interest" description="Disordered" evidence="1">
    <location>
        <begin position="21"/>
        <end position="71"/>
    </location>
</feature>
<feature type="compositionally biased region" description="Low complexity" evidence="1">
    <location>
        <begin position="139"/>
        <end position="162"/>
    </location>
</feature>
<dbReference type="EMBL" id="CAUYUJ010018015">
    <property type="protein sequence ID" value="CAK0879896.1"/>
    <property type="molecule type" value="Genomic_DNA"/>
</dbReference>
<name>A0ABN9W5D9_9DINO</name>
<proteinExistence type="predicted"/>
<gene>
    <name evidence="2" type="ORF">PCOR1329_LOCUS63200</name>
</gene>
<feature type="compositionally biased region" description="Low complexity" evidence="1">
    <location>
        <begin position="101"/>
        <end position="113"/>
    </location>
</feature>
<reference evidence="2" key="1">
    <citation type="submission" date="2023-10" db="EMBL/GenBank/DDBJ databases">
        <authorList>
            <person name="Chen Y."/>
            <person name="Shah S."/>
            <person name="Dougan E. K."/>
            <person name="Thang M."/>
            <person name="Chan C."/>
        </authorList>
    </citation>
    <scope>NUCLEOTIDE SEQUENCE [LARGE SCALE GENOMIC DNA]</scope>
</reference>
<comment type="caution">
    <text evidence="2">The sequence shown here is derived from an EMBL/GenBank/DDBJ whole genome shotgun (WGS) entry which is preliminary data.</text>
</comment>
<accession>A0ABN9W5D9</accession>
<evidence type="ECO:0008006" key="4">
    <source>
        <dbReference type="Google" id="ProtNLM"/>
    </source>
</evidence>
<evidence type="ECO:0000256" key="1">
    <source>
        <dbReference type="SAM" id="MobiDB-lite"/>
    </source>
</evidence>
<keyword evidence="3" id="KW-1185">Reference proteome</keyword>
<feature type="region of interest" description="Disordered" evidence="1">
    <location>
        <begin position="89"/>
        <end position="172"/>
    </location>
</feature>
<protein>
    <recommendedName>
        <fullName evidence="4">Ribosome biogenesis protein NOP53</fullName>
    </recommendedName>
</protein>
<dbReference type="Proteomes" id="UP001189429">
    <property type="component" value="Unassembled WGS sequence"/>
</dbReference>
<evidence type="ECO:0000313" key="3">
    <source>
        <dbReference type="Proteomes" id="UP001189429"/>
    </source>
</evidence>
<organism evidence="2 3">
    <name type="scientific">Prorocentrum cordatum</name>
    <dbReference type="NCBI Taxonomy" id="2364126"/>
    <lineage>
        <taxon>Eukaryota</taxon>
        <taxon>Sar</taxon>
        <taxon>Alveolata</taxon>
        <taxon>Dinophyceae</taxon>
        <taxon>Prorocentrales</taxon>
        <taxon>Prorocentraceae</taxon>
        <taxon>Prorocentrum</taxon>
    </lineage>
</organism>
<feature type="compositionally biased region" description="Basic and acidic residues" evidence="1">
    <location>
        <begin position="21"/>
        <end position="38"/>
    </location>
</feature>
<sequence length="172" mass="18609">MVEPNGGLEAMVKIRRANNVEKKWEKKMRRQELERLEQEEREEAEAKRRKKEEDEEAARRNVPQFVPSPNAVLDPKAYFAEFSLFQKQQQAAASHRQGINARRAAGRPQQAGPLQYQPPRQPVASGTALAGAVGGGVRLSGAAARPPVAAGAPRGSAGPVSGMGLLGGYESD</sequence>